<dbReference type="Pfam" id="PF03737">
    <property type="entry name" value="RraA-like"/>
    <property type="match status" value="1"/>
</dbReference>
<dbReference type="RefSeq" id="WP_338005883.1">
    <property type="nucleotide sequence ID" value="NZ_JAOPKA010000021.1"/>
</dbReference>
<dbReference type="InterPro" id="IPR005493">
    <property type="entry name" value="RraA/RraA-like"/>
</dbReference>
<gene>
    <name evidence="1" type="ORF">OB960_22100</name>
</gene>
<organism evidence="1 2">
    <name type="scientific">Natronoglomus mannanivorans</name>
    <dbReference type="NCBI Taxonomy" id="2979990"/>
    <lineage>
        <taxon>Archaea</taxon>
        <taxon>Methanobacteriati</taxon>
        <taxon>Methanobacteriota</taxon>
        <taxon>Stenosarchaea group</taxon>
        <taxon>Halobacteria</taxon>
        <taxon>Halobacteriales</taxon>
        <taxon>Natrialbaceae</taxon>
        <taxon>Natronoglomus</taxon>
    </lineage>
</organism>
<dbReference type="Gene3D" id="3.50.30.40">
    <property type="entry name" value="Ribonuclease E inhibitor RraA/RraA-like"/>
    <property type="match status" value="1"/>
</dbReference>
<dbReference type="EMBL" id="JAOPKA010000021">
    <property type="protein sequence ID" value="MCU4744077.1"/>
    <property type="molecule type" value="Genomic_DNA"/>
</dbReference>
<dbReference type="Proteomes" id="UP001321018">
    <property type="component" value="Unassembled WGS sequence"/>
</dbReference>
<reference evidence="1" key="1">
    <citation type="submission" date="2022-09" db="EMBL/GenBank/DDBJ databases">
        <title>Enrichment on poylsaccharides allowed isolation of novel metabolic and taxonomic groups of Haloarchaea.</title>
        <authorList>
            <person name="Sorokin D.Y."/>
            <person name="Elcheninov A.G."/>
            <person name="Khizhniak T.V."/>
            <person name="Kolganova T.V."/>
            <person name="Kublanov I.V."/>
        </authorList>
    </citation>
    <scope>NUCLEOTIDE SEQUENCE</scope>
    <source>
        <strain evidence="1">AArc-xg1-1</strain>
    </source>
</reference>
<evidence type="ECO:0000313" key="1">
    <source>
        <dbReference type="EMBL" id="MCU4744077.1"/>
    </source>
</evidence>
<dbReference type="AlphaFoldDB" id="A0AAP2Z359"/>
<dbReference type="PANTHER" id="PTHR33254:SF4">
    <property type="entry name" value="4-HYDROXY-4-METHYL-2-OXOGLUTARATE ALDOLASE 3-RELATED"/>
    <property type="match status" value="1"/>
</dbReference>
<name>A0AAP2Z359_9EURY</name>
<protein>
    <submittedName>
        <fullName evidence="1">RraA family protein</fullName>
    </submittedName>
</protein>
<accession>A0AAP2Z359</accession>
<evidence type="ECO:0000313" key="2">
    <source>
        <dbReference type="Proteomes" id="UP001321018"/>
    </source>
</evidence>
<dbReference type="PANTHER" id="PTHR33254">
    <property type="entry name" value="4-HYDROXY-4-METHYL-2-OXOGLUTARATE ALDOLASE 3-RELATED"/>
    <property type="match status" value="1"/>
</dbReference>
<sequence>MPHEFDVDESELRSLEITDEERIERFKRAGYGGNVSDALYNLGVDDTILAQEFAPLEAGMVLCGRALPVKLHSQVLESEDDDPLQDQLEEGEVHPQRRMMETVAEMDDGSVLCFDCGGDMQPAQFGELSCNLAYQQGCRGMVVAGNMRDTQYVLEMDDFPAYSLGTTPNYYGGWIITEVNEPIYLPGHLTHYVEVHPGDFLFGDRDGVQVIPEVLVDEVLLRVEETHEKEEDERDRIREGMTVEEVYDEFGVL</sequence>
<dbReference type="SUPFAM" id="SSF89562">
    <property type="entry name" value="RraA-like"/>
    <property type="match status" value="1"/>
</dbReference>
<comment type="caution">
    <text evidence="1">The sequence shown here is derived from an EMBL/GenBank/DDBJ whole genome shotgun (WGS) entry which is preliminary data.</text>
</comment>
<dbReference type="CDD" id="cd16841">
    <property type="entry name" value="RraA_family"/>
    <property type="match status" value="1"/>
</dbReference>
<dbReference type="InterPro" id="IPR036704">
    <property type="entry name" value="RraA/RraA-like_sf"/>
</dbReference>
<proteinExistence type="predicted"/>